<gene>
    <name evidence="1" type="ORF">LTR37_017241</name>
</gene>
<evidence type="ECO:0000313" key="1">
    <source>
        <dbReference type="EMBL" id="KAK3697850.1"/>
    </source>
</evidence>
<dbReference type="EMBL" id="JAUTXU010000219">
    <property type="protein sequence ID" value="KAK3697850.1"/>
    <property type="molecule type" value="Genomic_DNA"/>
</dbReference>
<reference evidence="1" key="1">
    <citation type="submission" date="2023-07" db="EMBL/GenBank/DDBJ databases">
        <title>Black Yeasts Isolated from many extreme environments.</title>
        <authorList>
            <person name="Coleine C."/>
            <person name="Stajich J.E."/>
            <person name="Selbmann L."/>
        </authorList>
    </citation>
    <scope>NUCLEOTIDE SEQUENCE</scope>
    <source>
        <strain evidence="1">CCFEE 5714</strain>
    </source>
</reference>
<sequence length="190" mass="21594">MSQTNISYEKATGEQDPVVPDIQNQRHQFFSHIFLRTAWIFQALVAGPIAIGLGFSALFRLLEVHGPFYPFLMQFWNAIIASCIVFIVLIQRKIPDRYDLKATTVHFEEAKSALATALWLWLTLDAGLSVETRFNTQASRLGAAFMSSALLLILFYPTAFYARRDLRRSTALDCEFKDPEVAEHTPLLHV</sequence>
<dbReference type="Proteomes" id="UP001281147">
    <property type="component" value="Unassembled WGS sequence"/>
</dbReference>
<proteinExistence type="predicted"/>
<name>A0ACC3MKK3_9PEZI</name>
<keyword evidence="2" id="KW-1185">Reference proteome</keyword>
<evidence type="ECO:0000313" key="2">
    <source>
        <dbReference type="Proteomes" id="UP001281147"/>
    </source>
</evidence>
<accession>A0ACC3MKK3</accession>
<organism evidence="1 2">
    <name type="scientific">Vermiconidia calcicola</name>
    <dbReference type="NCBI Taxonomy" id="1690605"/>
    <lineage>
        <taxon>Eukaryota</taxon>
        <taxon>Fungi</taxon>
        <taxon>Dikarya</taxon>
        <taxon>Ascomycota</taxon>
        <taxon>Pezizomycotina</taxon>
        <taxon>Dothideomycetes</taxon>
        <taxon>Dothideomycetidae</taxon>
        <taxon>Mycosphaerellales</taxon>
        <taxon>Extremaceae</taxon>
        <taxon>Vermiconidia</taxon>
    </lineage>
</organism>
<comment type="caution">
    <text evidence="1">The sequence shown here is derived from an EMBL/GenBank/DDBJ whole genome shotgun (WGS) entry which is preliminary data.</text>
</comment>
<protein>
    <submittedName>
        <fullName evidence="1">Uncharacterized protein</fullName>
    </submittedName>
</protein>